<dbReference type="CDD" id="cd06529">
    <property type="entry name" value="S24_LexA-like"/>
    <property type="match status" value="1"/>
</dbReference>
<evidence type="ECO:0000256" key="5">
    <source>
        <dbReference type="ARBA" id="ARBA00023204"/>
    </source>
</evidence>
<name>A0A4V1INE2_9GAMM</name>
<dbReference type="PANTHER" id="PTHR33516:SF2">
    <property type="entry name" value="LEXA REPRESSOR-RELATED"/>
    <property type="match status" value="1"/>
</dbReference>
<dbReference type="InterPro" id="IPR039418">
    <property type="entry name" value="LexA-like"/>
</dbReference>
<dbReference type="SUPFAM" id="SSF51306">
    <property type="entry name" value="LexA/Signal peptidase"/>
    <property type="match status" value="1"/>
</dbReference>
<keyword evidence="5" id="KW-0234">DNA repair</keyword>
<dbReference type="Pfam" id="PF00717">
    <property type="entry name" value="Peptidase_S24"/>
    <property type="match status" value="1"/>
</dbReference>
<feature type="domain" description="Peptidase S24/S26A/S26B/S26C" evidence="8">
    <location>
        <begin position="12"/>
        <end position="128"/>
    </location>
</feature>
<dbReference type="InterPro" id="IPR036286">
    <property type="entry name" value="LexA/Signal_pep-like_sf"/>
</dbReference>
<dbReference type="Gene3D" id="2.10.109.10">
    <property type="entry name" value="Umud Fragment, subunit A"/>
    <property type="match status" value="1"/>
</dbReference>
<evidence type="ECO:0000256" key="6">
    <source>
        <dbReference type="ARBA" id="ARBA00023236"/>
    </source>
</evidence>
<evidence type="ECO:0000313" key="9">
    <source>
        <dbReference type="EMBL" id="RDH43421.1"/>
    </source>
</evidence>
<dbReference type="GO" id="GO:0006355">
    <property type="term" value="P:regulation of DNA-templated transcription"/>
    <property type="evidence" value="ECO:0007669"/>
    <property type="project" value="InterPro"/>
</dbReference>
<evidence type="ECO:0000256" key="1">
    <source>
        <dbReference type="ARBA" id="ARBA00007484"/>
    </source>
</evidence>
<gene>
    <name evidence="9" type="ORF">B9G39_08195</name>
</gene>
<dbReference type="GO" id="GO:0016787">
    <property type="term" value="F:hydrolase activity"/>
    <property type="evidence" value="ECO:0007669"/>
    <property type="project" value="UniProtKB-KW"/>
</dbReference>
<dbReference type="InterPro" id="IPR015927">
    <property type="entry name" value="Peptidase_S24_S26A/B/C"/>
</dbReference>
<dbReference type="PRINTS" id="PR00726">
    <property type="entry name" value="LEXASERPTASE"/>
</dbReference>
<dbReference type="InterPro" id="IPR006197">
    <property type="entry name" value="Peptidase_S24_LexA"/>
</dbReference>
<evidence type="ECO:0000313" key="10">
    <source>
        <dbReference type="Proteomes" id="UP000257039"/>
    </source>
</evidence>
<dbReference type="AlphaFoldDB" id="A0A4V1INE2"/>
<dbReference type="InterPro" id="IPR050077">
    <property type="entry name" value="LexA_repressor"/>
</dbReference>
<evidence type="ECO:0000256" key="3">
    <source>
        <dbReference type="ARBA" id="ARBA00022801"/>
    </source>
</evidence>
<evidence type="ECO:0000259" key="8">
    <source>
        <dbReference type="Pfam" id="PF00717"/>
    </source>
</evidence>
<dbReference type="GO" id="GO:0006281">
    <property type="term" value="P:DNA repair"/>
    <property type="evidence" value="ECO:0007669"/>
    <property type="project" value="UniProtKB-KW"/>
</dbReference>
<comment type="caution">
    <text evidence="9">The sequence shown here is derived from an EMBL/GenBank/DDBJ whole genome shotgun (WGS) entry which is preliminary data.</text>
</comment>
<keyword evidence="4 7" id="KW-0068">Autocatalytic cleavage</keyword>
<dbReference type="NCBIfam" id="NF007621">
    <property type="entry name" value="PRK10276.1"/>
    <property type="match status" value="1"/>
</dbReference>
<evidence type="ECO:0000256" key="4">
    <source>
        <dbReference type="ARBA" id="ARBA00022813"/>
    </source>
</evidence>
<dbReference type="EMBL" id="NDXW01000001">
    <property type="protein sequence ID" value="RDH43421.1"/>
    <property type="molecule type" value="Genomic_DNA"/>
</dbReference>
<protein>
    <submittedName>
        <fullName evidence="9">LexA family transcriptional regulator</fullName>
    </submittedName>
</protein>
<dbReference type="GO" id="GO:0003677">
    <property type="term" value="F:DNA binding"/>
    <property type="evidence" value="ECO:0007669"/>
    <property type="project" value="InterPro"/>
</dbReference>
<dbReference type="RefSeq" id="WP_094786755.1">
    <property type="nucleotide sequence ID" value="NZ_NDXW01000001.1"/>
</dbReference>
<keyword evidence="2" id="KW-0227">DNA damage</keyword>
<evidence type="ECO:0000256" key="2">
    <source>
        <dbReference type="ARBA" id="ARBA00022763"/>
    </source>
</evidence>
<keyword evidence="10" id="KW-1185">Reference proteome</keyword>
<dbReference type="PANTHER" id="PTHR33516">
    <property type="entry name" value="LEXA REPRESSOR"/>
    <property type="match status" value="1"/>
</dbReference>
<organism evidence="9 10">
    <name type="scientific">Zooshikella ganghwensis</name>
    <dbReference type="NCBI Taxonomy" id="202772"/>
    <lineage>
        <taxon>Bacteria</taxon>
        <taxon>Pseudomonadati</taxon>
        <taxon>Pseudomonadota</taxon>
        <taxon>Gammaproteobacteria</taxon>
        <taxon>Oceanospirillales</taxon>
        <taxon>Zooshikellaceae</taxon>
        <taxon>Zooshikella</taxon>
    </lineage>
</organism>
<sequence>MAMEQTNLDTAPLFSCSVSAGFPSPADDYMEKELNLHELMVKHPAATFFLRASGDSMIHAGINNGDILVVDRSLTPRSGNIIVAEVDGDLTVKQLYIKNNQYWLLPMNPQYPRIRLDSEQEFAVFGVVTYSVHKVEG</sequence>
<evidence type="ECO:0000256" key="7">
    <source>
        <dbReference type="RuleBase" id="RU003991"/>
    </source>
</evidence>
<accession>A0A4V1INE2</accession>
<proteinExistence type="inferred from homology"/>
<reference evidence="9 10" key="1">
    <citation type="submission" date="2017-04" db="EMBL/GenBank/DDBJ databases">
        <title>Draft genome sequence of Zooshikella ganghwensis VG4 isolated from Red Sea sediments.</title>
        <authorList>
            <person name="Rehman Z."/>
            <person name="Alam I."/>
            <person name="Kamau A."/>
            <person name="Bajic V."/>
            <person name="Leiknes T."/>
        </authorList>
    </citation>
    <scope>NUCLEOTIDE SEQUENCE [LARGE SCALE GENOMIC DNA]</scope>
    <source>
        <strain evidence="9 10">VG4</strain>
    </source>
</reference>
<dbReference type="Proteomes" id="UP000257039">
    <property type="component" value="Unassembled WGS sequence"/>
</dbReference>
<keyword evidence="3 7" id="KW-0378">Hydrolase</keyword>
<keyword evidence="6" id="KW-0742">SOS response</keyword>
<comment type="similarity">
    <text evidence="1 7">Belongs to the peptidase S24 family.</text>
</comment>
<dbReference type="GO" id="GO:0009432">
    <property type="term" value="P:SOS response"/>
    <property type="evidence" value="ECO:0007669"/>
    <property type="project" value="UniProtKB-KW"/>
</dbReference>